<dbReference type="Gene3D" id="3.30.1120.10">
    <property type="match status" value="1"/>
</dbReference>
<evidence type="ECO:0000313" key="7">
    <source>
        <dbReference type="EMBL" id="AQQ70044.1"/>
    </source>
</evidence>
<dbReference type="CDD" id="cd16146">
    <property type="entry name" value="ARS_like"/>
    <property type="match status" value="1"/>
</dbReference>
<dbReference type="AlphaFoldDB" id="A0A1Q2MBJ3"/>
<dbReference type="GO" id="GO:0004065">
    <property type="term" value="F:arylsulfatase activity"/>
    <property type="evidence" value="ECO:0007669"/>
    <property type="project" value="UniProtKB-EC"/>
</dbReference>
<evidence type="ECO:0000256" key="3">
    <source>
        <dbReference type="ARBA" id="ARBA00022801"/>
    </source>
</evidence>
<dbReference type="RefSeq" id="WP_146682338.1">
    <property type="nucleotide sequence ID" value="NZ_CP019646.1"/>
</dbReference>
<dbReference type="InterPro" id="IPR000917">
    <property type="entry name" value="Sulfatase_N"/>
</dbReference>
<keyword evidence="5" id="KW-0732">Signal</keyword>
<feature type="domain" description="Sulfatase N-terminal" evidence="6">
    <location>
        <begin position="46"/>
        <end position="354"/>
    </location>
</feature>
<keyword evidence="3 7" id="KW-0378">Hydrolase</keyword>
<dbReference type="FunFam" id="3.40.720.10:FF:000070">
    <property type="entry name" value="Arylsulfatase A"/>
    <property type="match status" value="1"/>
</dbReference>
<evidence type="ECO:0000256" key="5">
    <source>
        <dbReference type="SAM" id="SignalP"/>
    </source>
</evidence>
<dbReference type="Gene3D" id="3.40.720.10">
    <property type="entry name" value="Alkaline Phosphatase, subunit A"/>
    <property type="match status" value="1"/>
</dbReference>
<dbReference type="Pfam" id="PF00884">
    <property type="entry name" value="Sulfatase"/>
    <property type="match status" value="1"/>
</dbReference>
<proteinExistence type="inferred from homology"/>
<keyword evidence="8" id="KW-1185">Reference proteome</keyword>
<dbReference type="GO" id="GO:0046872">
    <property type="term" value="F:metal ion binding"/>
    <property type="evidence" value="ECO:0007669"/>
    <property type="project" value="UniProtKB-KW"/>
</dbReference>
<dbReference type="PANTHER" id="PTHR42693:SF53">
    <property type="entry name" value="ENDO-4-O-SULFATASE"/>
    <property type="match status" value="1"/>
</dbReference>
<dbReference type="InterPro" id="IPR017850">
    <property type="entry name" value="Alkaline_phosphatase_core_sf"/>
</dbReference>
<organism evidence="7 8">
    <name type="scientific">Limihaloglobus sulfuriphilus</name>
    <dbReference type="NCBI Taxonomy" id="1851148"/>
    <lineage>
        <taxon>Bacteria</taxon>
        <taxon>Pseudomonadati</taxon>
        <taxon>Planctomycetota</taxon>
        <taxon>Phycisphaerae</taxon>
        <taxon>Sedimentisphaerales</taxon>
        <taxon>Sedimentisphaeraceae</taxon>
        <taxon>Limihaloglobus</taxon>
    </lineage>
</organism>
<dbReference type="STRING" id="1851148.SMSP2_00381"/>
<keyword evidence="4" id="KW-0106">Calcium</keyword>
<evidence type="ECO:0000313" key="8">
    <source>
        <dbReference type="Proteomes" id="UP000188181"/>
    </source>
</evidence>
<dbReference type="OrthoDB" id="9783154at2"/>
<reference evidence="8" key="1">
    <citation type="submission" date="2017-02" db="EMBL/GenBank/DDBJ databases">
        <title>Comparative genomics and description of representatives of a novel lineage of planctomycetes thriving in anoxic sediments.</title>
        <authorList>
            <person name="Spring S."/>
            <person name="Bunk B."/>
            <person name="Sproer C."/>
        </authorList>
    </citation>
    <scope>NUCLEOTIDE SEQUENCE [LARGE SCALE GENOMIC DNA]</scope>
    <source>
        <strain evidence="8">SM-Chi-D1</strain>
    </source>
</reference>
<evidence type="ECO:0000256" key="2">
    <source>
        <dbReference type="ARBA" id="ARBA00022723"/>
    </source>
</evidence>
<gene>
    <name evidence="7" type="primary">atsA_3</name>
    <name evidence="7" type="ORF">SMSP2_00381</name>
</gene>
<dbReference type="EC" id="3.1.6.1" evidence="7"/>
<dbReference type="InterPro" id="IPR050738">
    <property type="entry name" value="Sulfatase"/>
</dbReference>
<dbReference type="PANTHER" id="PTHR42693">
    <property type="entry name" value="ARYLSULFATASE FAMILY MEMBER"/>
    <property type="match status" value="1"/>
</dbReference>
<dbReference type="PROSITE" id="PS00523">
    <property type="entry name" value="SULFATASE_1"/>
    <property type="match status" value="1"/>
</dbReference>
<comment type="similarity">
    <text evidence="1">Belongs to the sulfatase family.</text>
</comment>
<dbReference type="InterPro" id="IPR006311">
    <property type="entry name" value="TAT_signal"/>
</dbReference>
<feature type="signal peptide" evidence="5">
    <location>
        <begin position="1"/>
        <end position="33"/>
    </location>
</feature>
<protein>
    <submittedName>
        <fullName evidence="7">Arylsulfatase</fullName>
        <ecNumber evidence="7">3.1.6.1</ecNumber>
    </submittedName>
</protein>
<dbReference type="Proteomes" id="UP000188181">
    <property type="component" value="Chromosome"/>
</dbReference>
<feature type="chain" id="PRO_5012320560" evidence="5">
    <location>
        <begin position="34"/>
        <end position="581"/>
    </location>
</feature>
<name>A0A1Q2MBJ3_9BACT</name>
<dbReference type="EMBL" id="CP019646">
    <property type="protein sequence ID" value="AQQ70044.1"/>
    <property type="molecule type" value="Genomic_DNA"/>
</dbReference>
<dbReference type="SUPFAM" id="SSF53649">
    <property type="entry name" value="Alkaline phosphatase-like"/>
    <property type="match status" value="1"/>
</dbReference>
<evidence type="ECO:0000256" key="1">
    <source>
        <dbReference type="ARBA" id="ARBA00008779"/>
    </source>
</evidence>
<keyword evidence="2" id="KW-0479">Metal-binding</keyword>
<accession>A0A1Q2MBJ3</accession>
<evidence type="ECO:0000259" key="6">
    <source>
        <dbReference type="Pfam" id="PF00884"/>
    </source>
</evidence>
<evidence type="ECO:0000256" key="4">
    <source>
        <dbReference type="ARBA" id="ARBA00022837"/>
    </source>
</evidence>
<dbReference type="InterPro" id="IPR024607">
    <property type="entry name" value="Sulfatase_CS"/>
</dbReference>
<sequence precursor="true">MNNVNTTRRSFLKTTVSGAAGFAGMSMFGGCQAAKNFFSSNPENRPNILLVITDDQGYGDLSLHGNPDLETPNIDDFGENSVQFTNFYVSPVCAPTRSSLMTGRYHMRTGVVDTYIGRAMMRSEEVTLAEMLKRLGYTTGVFGKWHLGDNYPMRPQEQGFDEVVMHMGGGLCQPSDYPGNSYFDPMLMHNGQWQKYHGYCMDVYTDLTIDFMKKNKDKPFFAYLATNTPHSPLQVPDEYLEQYSSLGLKDKTARLYGMVKNIDDNFARLMDVLKKQGLADNTVVIFMTDNGPCPSSIEDDRYMAGLRGRKGTVYENGIRVPFFIRRPGENDAGRKVEWPSAHIDVLPTLLEMCGADKAKNIDGVSLMPLLNNEKKSLGQRNLYFQWHRGDEPELYRAFAVRGSRYKLVQANGVEEDADFEHKFELFDIVKDPGEKHDISAAHPEIVKRMKDEYRQWFSDVSSKGYEPPLIIIGTKHENPVTLTRQDWRDTKGWQDEHIGRWYVENAADRKYQIKLRFPASYDNTGRAYLVINSQRYSLSVPAGLDEIIFTDIQISKGPATVKGWIQAGSVTNGVKFIDISF</sequence>
<dbReference type="PROSITE" id="PS51318">
    <property type="entry name" value="TAT"/>
    <property type="match status" value="1"/>
</dbReference>
<dbReference type="KEGG" id="pbas:SMSP2_00381"/>